<reference evidence="2 3" key="2">
    <citation type="submission" date="2018-11" db="EMBL/GenBank/DDBJ databases">
        <authorList>
            <consortium name="Pathogen Informatics"/>
        </authorList>
    </citation>
    <scope>NUCLEOTIDE SEQUENCE [LARGE SCALE GENOMIC DNA]</scope>
</reference>
<keyword evidence="1" id="KW-0812">Transmembrane</keyword>
<accession>A0A183DYZ8</accession>
<evidence type="ECO:0000256" key="1">
    <source>
        <dbReference type="SAM" id="Phobius"/>
    </source>
</evidence>
<evidence type="ECO:0000313" key="4">
    <source>
        <dbReference type="WBParaSite" id="GPUH_0001395401-mRNA-1"/>
    </source>
</evidence>
<evidence type="ECO:0000313" key="2">
    <source>
        <dbReference type="EMBL" id="VDN23275.1"/>
    </source>
</evidence>
<sequence>MISDVLGLLFGQIAVLAMLRLFKTMPRQWFREHIHPAIRWVLRCGMPNCASRNIRNLKANSASHSNVEKDDGEAKAIVKTIEKALLNLRNYDLQLLHFEETFIGSLVTLMVIFCILFTLGLWLRRLFYLLSNVTNYVNFELCDKEV</sequence>
<name>A0A183DYZ8_9BILA</name>
<reference evidence="4" key="1">
    <citation type="submission" date="2016-06" db="UniProtKB">
        <authorList>
            <consortium name="WormBaseParasite"/>
        </authorList>
    </citation>
    <scope>IDENTIFICATION</scope>
</reference>
<proteinExistence type="predicted"/>
<keyword evidence="1" id="KW-0472">Membrane</keyword>
<evidence type="ECO:0000313" key="3">
    <source>
        <dbReference type="Proteomes" id="UP000271098"/>
    </source>
</evidence>
<keyword evidence="1" id="KW-1133">Transmembrane helix</keyword>
<dbReference type="AlphaFoldDB" id="A0A183DYZ8"/>
<keyword evidence="3" id="KW-1185">Reference proteome</keyword>
<organism evidence="4">
    <name type="scientific">Gongylonema pulchrum</name>
    <dbReference type="NCBI Taxonomy" id="637853"/>
    <lineage>
        <taxon>Eukaryota</taxon>
        <taxon>Metazoa</taxon>
        <taxon>Ecdysozoa</taxon>
        <taxon>Nematoda</taxon>
        <taxon>Chromadorea</taxon>
        <taxon>Rhabditida</taxon>
        <taxon>Spirurina</taxon>
        <taxon>Spiruromorpha</taxon>
        <taxon>Spiruroidea</taxon>
        <taxon>Gongylonematidae</taxon>
        <taxon>Gongylonema</taxon>
    </lineage>
</organism>
<dbReference type="OrthoDB" id="5858090at2759"/>
<protein>
    <submittedName>
        <fullName evidence="4">Chloride channel CLIC-like protein 1</fullName>
    </submittedName>
</protein>
<feature type="transmembrane region" description="Helical" evidence="1">
    <location>
        <begin position="102"/>
        <end position="123"/>
    </location>
</feature>
<dbReference type="Proteomes" id="UP000271098">
    <property type="component" value="Unassembled WGS sequence"/>
</dbReference>
<dbReference type="EMBL" id="UYRT01080723">
    <property type="protein sequence ID" value="VDN23275.1"/>
    <property type="molecule type" value="Genomic_DNA"/>
</dbReference>
<gene>
    <name evidence="2" type="ORF">GPUH_LOCUS13939</name>
</gene>
<dbReference type="WBParaSite" id="GPUH_0001395401-mRNA-1">
    <property type="protein sequence ID" value="GPUH_0001395401-mRNA-1"/>
    <property type="gene ID" value="GPUH_0001395401"/>
</dbReference>
<feature type="transmembrane region" description="Helical" evidence="1">
    <location>
        <begin position="6"/>
        <end position="22"/>
    </location>
</feature>